<proteinExistence type="predicted"/>
<dbReference type="GO" id="GO:0003824">
    <property type="term" value="F:catalytic activity"/>
    <property type="evidence" value="ECO:0007669"/>
    <property type="project" value="InterPro"/>
</dbReference>
<dbReference type="InterPro" id="IPR036648">
    <property type="entry name" value="CN_Hdrase_a/SCN_Hdrase_g_sf"/>
</dbReference>
<dbReference type="EMBL" id="MT520819">
    <property type="protein sequence ID" value="QKW93939.1"/>
    <property type="molecule type" value="Genomic_DNA"/>
</dbReference>
<protein>
    <submittedName>
        <fullName evidence="1">NHLP leader peptide family natural product</fullName>
    </submittedName>
</protein>
<dbReference type="AlphaFoldDB" id="A0A7D5BQM6"/>
<dbReference type="Gene3D" id="3.90.330.10">
    <property type="entry name" value="Nitrile hydratase alpha /Thiocyanate hydrolase gamma"/>
    <property type="match status" value="1"/>
</dbReference>
<accession>A0A7D5BQM6</accession>
<reference evidence="1" key="1">
    <citation type="journal article" date="2020" name="Molecules">
        <title>2-Hydroxysorangiadenosine: Structure and Biosynthesis of a Myxobacterial Sesquiterpene-Nucleoside.</title>
        <authorList>
            <person name="Okoth D.A."/>
            <person name="Hug J.J."/>
            <person name="Garcia R."/>
            <person name="Sproer C."/>
            <person name="Overmann J."/>
            <person name="Muller R."/>
        </authorList>
    </citation>
    <scope>NUCLEOTIDE SEQUENCE</scope>
    <source>
        <strain evidence="1">MCy10943</strain>
    </source>
</reference>
<dbReference type="SUPFAM" id="SSF56209">
    <property type="entry name" value="Nitrile hydratase alpha chain"/>
    <property type="match status" value="1"/>
</dbReference>
<name>A0A7D5BQM6_9BACT</name>
<organism evidence="1">
    <name type="scientific">Vitiosangium cumulatum</name>
    <dbReference type="NCBI Taxonomy" id="1867796"/>
    <lineage>
        <taxon>Bacteria</taxon>
        <taxon>Pseudomonadati</taxon>
        <taxon>Myxococcota</taxon>
        <taxon>Myxococcia</taxon>
        <taxon>Myxococcales</taxon>
        <taxon>Cystobacterineae</taxon>
        <taxon>Archangiaceae</taxon>
        <taxon>Vitiosangium</taxon>
    </lineage>
</organism>
<sequence length="95" mass="10252">MDFWQSLGKAWAQIVAKTWSDEAFKKQVEADPVAVLKQYGVDPTGKVDIKLLKNTATGMIGLPLPTKPEGLGDQSSRLWAEGGTQFCSTCSTCSS</sequence>
<evidence type="ECO:0000313" key="1">
    <source>
        <dbReference type="EMBL" id="QKW93939.1"/>
    </source>
</evidence>
<dbReference type="GO" id="GO:0046914">
    <property type="term" value="F:transition metal ion binding"/>
    <property type="evidence" value="ECO:0007669"/>
    <property type="project" value="InterPro"/>
</dbReference>